<dbReference type="InterPro" id="IPR050079">
    <property type="entry name" value="DEAD_box_RNA_helicase"/>
</dbReference>
<evidence type="ECO:0000256" key="1">
    <source>
        <dbReference type="ARBA" id="ARBA00022741"/>
    </source>
</evidence>
<evidence type="ECO:0000256" key="5">
    <source>
        <dbReference type="ARBA" id="ARBA00038437"/>
    </source>
</evidence>
<dbReference type="InterPro" id="IPR014014">
    <property type="entry name" value="RNA_helicase_DEAD_Q_motif"/>
</dbReference>
<protein>
    <submittedName>
        <fullName evidence="12">DEAD/DEAH box helicase</fullName>
        <ecNumber evidence="12">3.6.4.-</ecNumber>
    </submittedName>
</protein>
<evidence type="ECO:0000313" key="13">
    <source>
        <dbReference type="Proteomes" id="UP001241110"/>
    </source>
</evidence>
<keyword evidence="4 7" id="KW-0067">ATP-binding</keyword>
<feature type="compositionally biased region" description="Basic and acidic residues" evidence="8">
    <location>
        <begin position="394"/>
        <end position="408"/>
    </location>
</feature>
<feature type="domain" description="Helicase C-terminal" evidence="10">
    <location>
        <begin position="238"/>
        <end position="386"/>
    </location>
</feature>
<feature type="region of interest" description="Disordered" evidence="8">
    <location>
        <begin position="385"/>
        <end position="441"/>
    </location>
</feature>
<dbReference type="InterPro" id="IPR011545">
    <property type="entry name" value="DEAD/DEAH_box_helicase_dom"/>
</dbReference>
<dbReference type="GO" id="GO:0003724">
    <property type="term" value="F:RNA helicase activity"/>
    <property type="evidence" value="ECO:0007669"/>
    <property type="project" value="InterPro"/>
</dbReference>
<accession>A0AAE3QJF2</accession>
<dbReference type="SMART" id="SM00487">
    <property type="entry name" value="DEXDc"/>
    <property type="match status" value="1"/>
</dbReference>
<evidence type="ECO:0000256" key="2">
    <source>
        <dbReference type="ARBA" id="ARBA00022801"/>
    </source>
</evidence>
<dbReference type="PROSITE" id="PS51192">
    <property type="entry name" value="HELICASE_ATP_BIND_1"/>
    <property type="match status" value="1"/>
</dbReference>
<name>A0AAE3QJF2_9BACT</name>
<dbReference type="GO" id="GO:0016787">
    <property type="term" value="F:hydrolase activity"/>
    <property type="evidence" value="ECO:0007669"/>
    <property type="project" value="UniProtKB-KW"/>
</dbReference>
<feature type="short sequence motif" description="Q motif" evidence="6">
    <location>
        <begin position="8"/>
        <end position="36"/>
    </location>
</feature>
<dbReference type="RefSeq" id="WP_313977151.1">
    <property type="nucleotide sequence ID" value="NZ_JASJOS010000003.1"/>
</dbReference>
<dbReference type="AlphaFoldDB" id="A0AAE3QJF2"/>
<dbReference type="GO" id="GO:0005524">
    <property type="term" value="F:ATP binding"/>
    <property type="evidence" value="ECO:0007669"/>
    <property type="project" value="UniProtKB-KW"/>
</dbReference>
<keyword evidence="2 7" id="KW-0378">Hydrolase</keyword>
<evidence type="ECO:0000256" key="6">
    <source>
        <dbReference type="PROSITE-ProRule" id="PRU00552"/>
    </source>
</evidence>
<dbReference type="GO" id="GO:0005829">
    <property type="term" value="C:cytosol"/>
    <property type="evidence" value="ECO:0007669"/>
    <property type="project" value="TreeGrafter"/>
</dbReference>
<dbReference type="PROSITE" id="PS00039">
    <property type="entry name" value="DEAD_ATP_HELICASE"/>
    <property type="match status" value="1"/>
</dbReference>
<evidence type="ECO:0000313" key="12">
    <source>
        <dbReference type="EMBL" id="MDJ1480457.1"/>
    </source>
</evidence>
<dbReference type="PANTHER" id="PTHR47959">
    <property type="entry name" value="ATP-DEPENDENT RNA HELICASE RHLE-RELATED"/>
    <property type="match status" value="1"/>
</dbReference>
<feature type="domain" description="Helicase ATP-binding" evidence="9">
    <location>
        <begin position="39"/>
        <end position="210"/>
    </location>
</feature>
<dbReference type="InterPro" id="IPR027417">
    <property type="entry name" value="P-loop_NTPase"/>
</dbReference>
<dbReference type="CDD" id="cd18787">
    <property type="entry name" value="SF2_C_DEAD"/>
    <property type="match status" value="1"/>
</dbReference>
<reference evidence="12" key="1">
    <citation type="submission" date="2023-05" db="EMBL/GenBank/DDBJ databases">
        <authorList>
            <person name="Zhang X."/>
        </authorList>
    </citation>
    <scope>NUCLEOTIDE SEQUENCE</scope>
    <source>
        <strain evidence="12">YF14B1</strain>
    </source>
</reference>
<dbReference type="EC" id="3.6.4.-" evidence="12"/>
<dbReference type="InterPro" id="IPR044742">
    <property type="entry name" value="DEAD/DEAH_RhlB"/>
</dbReference>
<keyword evidence="3 7" id="KW-0347">Helicase</keyword>
<feature type="domain" description="DEAD-box RNA helicase Q" evidence="11">
    <location>
        <begin position="8"/>
        <end position="36"/>
    </location>
</feature>
<gene>
    <name evidence="12" type="ORF">QNI16_08175</name>
</gene>
<dbReference type="GO" id="GO:0003676">
    <property type="term" value="F:nucleic acid binding"/>
    <property type="evidence" value="ECO:0007669"/>
    <property type="project" value="InterPro"/>
</dbReference>
<dbReference type="Gene3D" id="3.40.50.300">
    <property type="entry name" value="P-loop containing nucleotide triphosphate hydrolases"/>
    <property type="match status" value="2"/>
</dbReference>
<dbReference type="PROSITE" id="PS51195">
    <property type="entry name" value="Q_MOTIF"/>
    <property type="match status" value="1"/>
</dbReference>
<dbReference type="InterPro" id="IPR000629">
    <property type="entry name" value="RNA-helicase_DEAD-box_CS"/>
</dbReference>
<dbReference type="SMART" id="SM00490">
    <property type="entry name" value="HELICc"/>
    <property type="match status" value="1"/>
</dbReference>
<evidence type="ECO:0000256" key="3">
    <source>
        <dbReference type="ARBA" id="ARBA00022806"/>
    </source>
</evidence>
<evidence type="ECO:0000259" key="9">
    <source>
        <dbReference type="PROSITE" id="PS51192"/>
    </source>
</evidence>
<evidence type="ECO:0000256" key="7">
    <source>
        <dbReference type="RuleBase" id="RU000492"/>
    </source>
</evidence>
<evidence type="ECO:0000259" key="10">
    <source>
        <dbReference type="PROSITE" id="PS51194"/>
    </source>
</evidence>
<evidence type="ECO:0000256" key="8">
    <source>
        <dbReference type="SAM" id="MobiDB-lite"/>
    </source>
</evidence>
<comment type="caution">
    <text evidence="12">The sequence shown here is derived from an EMBL/GenBank/DDBJ whole genome shotgun (WGS) entry which is preliminary data.</text>
</comment>
<organism evidence="12 13">
    <name type="scientific">Xanthocytophaga flava</name>
    <dbReference type="NCBI Taxonomy" id="3048013"/>
    <lineage>
        <taxon>Bacteria</taxon>
        <taxon>Pseudomonadati</taxon>
        <taxon>Bacteroidota</taxon>
        <taxon>Cytophagia</taxon>
        <taxon>Cytophagales</taxon>
        <taxon>Rhodocytophagaceae</taxon>
        <taxon>Xanthocytophaga</taxon>
    </lineage>
</organism>
<proteinExistence type="inferred from homology"/>
<dbReference type="InterPro" id="IPR014001">
    <property type="entry name" value="Helicase_ATP-bd"/>
</dbReference>
<feature type="compositionally biased region" description="Basic residues" evidence="8">
    <location>
        <begin position="416"/>
        <end position="441"/>
    </location>
</feature>
<dbReference type="Pfam" id="PF00271">
    <property type="entry name" value="Helicase_C"/>
    <property type="match status" value="1"/>
</dbReference>
<dbReference type="SUPFAM" id="SSF52540">
    <property type="entry name" value="P-loop containing nucleoside triphosphate hydrolases"/>
    <property type="match status" value="1"/>
</dbReference>
<dbReference type="Pfam" id="PF00270">
    <property type="entry name" value="DEAD"/>
    <property type="match status" value="1"/>
</dbReference>
<dbReference type="CDD" id="cd00268">
    <property type="entry name" value="DEADc"/>
    <property type="match status" value="1"/>
</dbReference>
<dbReference type="PROSITE" id="PS51194">
    <property type="entry name" value="HELICASE_CTER"/>
    <property type="match status" value="1"/>
</dbReference>
<dbReference type="InterPro" id="IPR001650">
    <property type="entry name" value="Helicase_C-like"/>
</dbReference>
<comment type="similarity">
    <text evidence="5 7">Belongs to the DEAD box helicase family.</text>
</comment>
<dbReference type="EMBL" id="JASJOS010000003">
    <property type="protein sequence ID" value="MDJ1480457.1"/>
    <property type="molecule type" value="Genomic_DNA"/>
</dbReference>
<dbReference type="Proteomes" id="UP001241110">
    <property type="component" value="Unassembled WGS sequence"/>
</dbReference>
<evidence type="ECO:0000256" key="4">
    <source>
        <dbReference type="ARBA" id="ARBA00022840"/>
    </source>
</evidence>
<dbReference type="PANTHER" id="PTHR47959:SF13">
    <property type="entry name" value="ATP-DEPENDENT RNA HELICASE RHLE"/>
    <property type="match status" value="1"/>
</dbReference>
<evidence type="ECO:0000259" key="11">
    <source>
        <dbReference type="PROSITE" id="PS51195"/>
    </source>
</evidence>
<keyword evidence="1 7" id="KW-0547">Nucleotide-binding</keyword>
<sequence length="441" mass="50274">MTTDLQPITFESFKLNKQLLTAVAEAGYETPTEIQQKAIPIVQGGHDVLGIAQTGTGKTAAYLLPILMKVKYAQGMAPRALILAPTRELVMQIDKAITELGKYTDIRHLGIYGGIGPKTQIETIQKGLDIIVATPGRFMDLYLKGELITKEIRTLVLDEADRMMDMGFMPQIRRILEIIPVKRQNLLFSATFLPRVETLSEEFLEHPVRIEVAPQASTPEIVKQSLYEIPNVKTKAHFLEYLLQNAGLSRVIVFTRTRQTAENIYRFLTRKMQEDEVRVIHANKGQNTRINSMESFKEGNVRVLVATDVAARGIDVQEVSHVINFDVPIVYEDYVHRIGRTGRAFRTGEAITFMNKAEKYHIEKIEKLIRMTIPRETLPAEIEIFKTPFEEDQEMNREIDNQKRRENPDFQGAFHEKKRQKGANAKQGKKSTKSTGKPRRK</sequence>